<evidence type="ECO:0000256" key="8">
    <source>
        <dbReference type="ARBA" id="ARBA00022840"/>
    </source>
</evidence>
<comment type="similarity">
    <text evidence="1 11">Belongs to the thymidylate kinase family.</text>
</comment>
<name>A0A7G9T3J0_9LACO</name>
<proteinExistence type="inferred from homology"/>
<evidence type="ECO:0000256" key="3">
    <source>
        <dbReference type="ARBA" id="ARBA00017144"/>
    </source>
</evidence>
<dbReference type="CDD" id="cd01672">
    <property type="entry name" value="TMPK"/>
    <property type="match status" value="1"/>
</dbReference>
<dbReference type="RefSeq" id="WP_187528500.1">
    <property type="nucleotide sequence ID" value="NZ_CP060724.1"/>
</dbReference>
<keyword evidence="14" id="KW-1185">Reference proteome</keyword>
<dbReference type="EMBL" id="CP060724">
    <property type="protein sequence ID" value="QNN74665.1"/>
    <property type="molecule type" value="Genomic_DNA"/>
</dbReference>
<evidence type="ECO:0000256" key="10">
    <source>
        <dbReference type="ARBA" id="ARBA00057735"/>
    </source>
</evidence>
<comment type="catalytic activity">
    <reaction evidence="9 11">
        <text>dTMP + ATP = dTDP + ADP</text>
        <dbReference type="Rhea" id="RHEA:13517"/>
        <dbReference type="ChEBI" id="CHEBI:30616"/>
        <dbReference type="ChEBI" id="CHEBI:58369"/>
        <dbReference type="ChEBI" id="CHEBI:63528"/>
        <dbReference type="ChEBI" id="CHEBI:456216"/>
        <dbReference type="EC" id="2.7.4.9"/>
    </reaction>
</comment>
<dbReference type="Pfam" id="PF02223">
    <property type="entry name" value="Thymidylate_kin"/>
    <property type="match status" value="1"/>
</dbReference>
<evidence type="ECO:0000256" key="2">
    <source>
        <dbReference type="ARBA" id="ARBA00012980"/>
    </source>
</evidence>
<dbReference type="InterPro" id="IPR027417">
    <property type="entry name" value="P-loop_NTPase"/>
</dbReference>
<dbReference type="Proteomes" id="UP000515800">
    <property type="component" value="Chromosome"/>
</dbReference>
<dbReference type="InterPro" id="IPR018095">
    <property type="entry name" value="Thymidylate_kin_CS"/>
</dbReference>
<dbReference type="GO" id="GO:0006227">
    <property type="term" value="P:dUDP biosynthetic process"/>
    <property type="evidence" value="ECO:0007669"/>
    <property type="project" value="TreeGrafter"/>
</dbReference>
<feature type="domain" description="Thymidylate kinase-like" evidence="12">
    <location>
        <begin position="8"/>
        <end position="201"/>
    </location>
</feature>
<dbReference type="NCBIfam" id="TIGR00041">
    <property type="entry name" value="DTMP_kinase"/>
    <property type="match status" value="1"/>
</dbReference>
<dbReference type="HAMAP" id="MF_00165">
    <property type="entry name" value="Thymidylate_kinase"/>
    <property type="match status" value="1"/>
</dbReference>
<evidence type="ECO:0000256" key="7">
    <source>
        <dbReference type="ARBA" id="ARBA00022777"/>
    </source>
</evidence>
<dbReference type="InterPro" id="IPR039430">
    <property type="entry name" value="Thymidylate_kin-like_dom"/>
</dbReference>
<dbReference type="PANTHER" id="PTHR10344:SF4">
    <property type="entry name" value="UMP-CMP KINASE 2, MITOCHONDRIAL"/>
    <property type="match status" value="1"/>
</dbReference>
<keyword evidence="5 11" id="KW-0545">Nucleotide biosynthesis</keyword>
<dbReference type="GO" id="GO:0005829">
    <property type="term" value="C:cytosol"/>
    <property type="evidence" value="ECO:0007669"/>
    <property type="project" value="TreeGrafter"/>
</dbReference>
<dbReference type="GO" id="GO:0006235">
    <property type="term" value="P:dTTP biosynthetic process"/>
    <property type="evidence" value="ECO:0007669"/>
    <property type="project" value="UniProtKB-UniRule"/>
</dbReference>
<dbReference type="PANTHER" id="PTHR10344">
    <property type="entry name" value="THYMIDYLATE KINASE"/>
    <property type="match status" value="1"/>
</dbReference>
<evidence type="ECO:0000256" key="4">
    <source>
        <dbReference type="ARBA" id="ARBA00022679"/>
    </source>
</evidence>
<dbReference type="EC" id="2.7.4.9" evidence="2 11"/>
<evidence type="ECO:0000256" key="5">
    <source>
        <dbReference type="ARBA" id="ARBA00022727"/>
    </source>
</evidence>
<dbReference type="FunFam" id="3.40.50.300:FF:000225">
    <property type="entry name" value="Thymidylate kinase"/>
    <property type="match status" value="1"/>
</dbReference>
<feature type="binding site" evidence="11">
    <location>
        <begin position="10"/>
        <end position="17"/>
    </location>
    <ligand>
        <name>ATP</name>
        <dbReference type="ChEBI" id="CHEBI:30616"/>
    </ligand>
</feature>
<protein>
    <recommendedName>
        <fullName evidence="3 11">Thymidylate kinase</fullName>
        <ecNumber evidence="2 11">2.7.4.9</ecNumber>
    </recommendedName>
    <alternativeName>
        <fullName evidence="11">dTMP kinase</fullName>
    </alternativeName>
</protein>
<dbReference type="GO" id="GO:0004798">
    <property type="term" value="F:dTMP kinase activity"/>
    <property type="evidence" value="ECO:0007669"/>
    <property type="project" value="UniProtKB-UniRule"/>
</dbReference>
<dbReference type="GO" id="GO:0006233">
    <property type="term" value="P:dTDP biosynthetic process"/>
    <property type="evidence" value="ECO:0007669"/>
    <property type="project" value="InterPro"/>
</dbReference>
<dbReference type="PROSITE" id="PS01331">
    <property type="entry name" value="THYMIDYLATE_KINASE"/>
    <property type="match status" value="1"/>
</dbReference>
<dbReference type="InterPro" id="IPR018094">
    <property type="entry name" value="Thymidylate_kinase"/>
</dbReference>
<keyword evidence="7 11" id="KW-0418">Kinase</keyword>
<reference evidence="13 14" key="1">
    <citation type="submission" date="2020-08" db="EMBL/GenBank/DDBJ databases">
        <title>Genome sequence of Weissella diestrammenae KACC 16890T.</title>
        <authorList>
            <person name="Hyun D.-W."/>
            <person name="Bae J.-W."/>
        </authorList>
    </citation>
    <scope>NUCLEOTIDE SEQUENCE [LARGE SCALE GENOMIC DNA]</scope>
    <source>
        <strain evidence="13 14">KACC 16890</strain>
    </source>
</reference>
<gene>
    <name evidence="11" type="primary">tmk</name>
    <name evidence="13" type="ORF">H9L19_04315</name>
</gene>
<dbReference type="Gene3D" id="3.40.50.300">
    <property type="entry name" value="P-loop containing nucleotide triphosphate hydrolases"/>
    <property type="match status" value="1"/>
</dbReference>
<keyword evidence="8 11" id="KW-0067">ATP-binding</keyword>
<evidence type="ECO:0000313" key="14">
    <source>
        <dbReference type="Proteomes" id="UP000515800"/>
    </source>
</evidence>
<keyword evidence="4 11" id="KW-0808">Transferase</keyword>
<evidence type="ECO:0000256" key="9">
    <source>
        <dbReference type="ARBA" id="ARBA00048743"/>
    </source>
</evidence>
<evidence type="ECO:0000256" key="1">
    <source>
        <dbReference type="ARBA" id="ARBA00009776"/>
    </source>
</evidence>
<dbReference type="KEGG" id="wdi:H9L19_04315"/>
<accession>A0A7G9T3J0</accession>
<sequence length="214" mass="24093">MTGKFISFEGPDGAGKTSVLAAIVERLSSYYGDDLLLTREPGGRDNVVAEAIRDLVLSPDYPEMDPRTEALLYAASRREHIQKTIKPALVAGKLVISDRYVDSSIAYQGAGREIGFEAVLQVNQFAIEDFWPDKTIYLDIRPEVGLARINQYRTDEINRLDMDPLSFHQRVSAGYHRLAKMAPDRIVVIDAEQPLEQVIEDVWQVLSQELKVED</sequence>
<dbReference type="AlphaFoldDB" id="A0A7G9T3J0"/>
<evidence type="ECO:0000256" key="6">
    <source>
        <dbReference type="ARBA" id="ARBA00022741"/>
    </source>
</evidence>
<dbReference type="SUPFAM" id="SSF52540">
    <property type="entry name" value="P-loop containing nucleoside triphosphate hydrolases"/>
    <property type="match status" value="1"/>
</dbReference>
<evidence type="ECO:0000313" key="13">
    <source>
        <dbReference type="EMBL" id="QNN74665.1"/>
    </source>
</evidence>
<organism evidence="13 14">
    <name type="scientific">Weissella diestrammenae</name>
    <dbReference type="NCBI Taxonomy" id="1162633"/>
    <lineage>
        <taxon>Bacteria</taxon>
        <taxon>Bacillati</taxon>
        <taxon>Bacillota</taxon>
        <taxon>Bacilli</taxon>
        <taxon>Lactobacillales</taxon>
        <taxon>Lactobacillaceae</taxon>
        <taxon>Weissella</taxon>
    </lineage>
</organism>
<keyword evidence="6 11" id="KW-0547">Nucleotide-binding</keyword>
<evidence type="ECO:0000259" key="12">
    <source>
        <dbReference type="Pfam" id="PF02223"/>
    </source>
</evidence>
<dbReference type="GO" id="GO:0005524">
    <property type="term" value="F:ATP binding"/>
    <property type="evidence" value="ECO:0007669"/>
    <property type="project" value="UniProtKB-UniRule"/>
</dbReference>
<evidence type="ECO:0000256" key="11">
    <source>
        <dbReference type="HAMAP-Rule" id="MF_00165"/>
    </source>
</evidence>
<comment type="function">
    <text evidence="10 11">Phosphorylation of dTMP to form dTDP in both de novo and salvage pathways of dTTP synthesis.</text>
</comment>